<name>A0AAP5H3A9_PAEAM</name>
<feature type="domain" description="AraC effector-binding" evidence="1">
    <location>
        <begin position="5"/>
        <end position="160"/>
    </location>
</feature>
<gene>
    <name evidence="2" type="ORF">J2W91_002658</name>
</gene>
<accession>A0AAP5H3A9</accession>
<dbReference type="InterPro" id="IPR010499">
    <property type="entry name" value="AraC_E-bd"/>
</dbReference>
<dbReference type="Proteomes" id="UP001254832">
    <property type="component" value="Unassembled WGS sequence"/>
</dbReference>
<proteinExistence type="predicted"/>
<dbReference type="AlphaFoldDB" id="A0AAP5H3A9"/>
<protein>
    <submittedName>
        <fullName evidence="2">Transcriptional regulator YdeE</fullName>
    </submittedName>
</protein>
<dbReference type="SMART" id="SM00871">
    <property type="entry name" value="AraC_E_bind"/>
    <property type="match status" value="1"/>
</dbReference>
<sequence>MMLLDDIEIVMKPEIKLVGYQAQASLNEDIQGNIVRNLRAKLKLDAPHVPNMKDAGMYLIQIYPDVEWTPDVVFTHIVAIEVQESQQIAEQMITHTVPAGRFIRFIHAGSEAEIDETYHAVNDWLVNNGYDEPRAFDMEHWAEAMLSGEEETQIQIYVPI</sequence>
<dbReference type="InterPro" id="IPR029441">
    <property type="entry name" value="Cass2"/>
</dbReference>
<organism evidence="2 3">
    <name type="scientific">Paenibacillus amylolyticus</name>
    <dbReference type="NCBI Taxonomy" id="1451"/>
    <lineage>
        <taxon>Bacteria</taxon>
        <taxon>Bacillati</taxon>
        <taxon>Bacillota</taxon>
        <taxon>Bacilli</taxon>
        <taxon>Bacillales</taxon>
        <taxon>Paenibacillaceae</taxon>
        <taxon>Paenibacillus</taxon>
    </lineage>
</organism>
<dbReference type="SUPFAM" id="SSF55136">
    <property type="entry name" value="Probable bacterial effector-binding domain"/>
    <property type="match status" value="1"/>
</dbReference>
<dbReference type="Pfam" id="PF14526">
    <property type="entry name" value="Cass2"/>
    <property type="match status" value="1"/>
</dbReference>
<evidence type="ECO:0000313" key="2">
    <source>
        <dbReference type="EMBL" id="MDR6724196.1"/>
    </source>
</evidence>
<dbReference type="InterPro" id="IPR053182">
    <property type="entry name" value="YobU-like_regulator"/>
</dbReference>
<evidence type="ECO:0000313" key="3">
    <source>
        <dbReference type="Proteomes" id="UP001254832"/>
    </source>
</evidence>
<dbReference type="PANTHER" id="PTHR36444">
    <property type="entry name" value="TRANSCRIPTIONAL REGULATOR PROTEIN YOBU-RELATED"/>
    <property type="match status" value="1"/>
</dbReference>
<comment type="caution">
    <text evidence="2">The sequence shown here is derived from an EMBL/GenBank/DDBJ whole genome shotgun (WGS) entry which is preliminary data.</text>
</comment>
<dbReference type="EMBL" id="JAVDTR010000006">
    <property type="protein sequence ID" value="MDR6724196.1"/>
    <property type="molecule type" value="Genomic_DNA"/>
</dbReference>
<dbReference type="Gene3D" id="3.20.80.10">
    <property type="entry name" value="Regulatory factor, effector binding domain"/>
    <property type="match status" value="1"/>
</dbReference>
<dbReference type="InterPro" id="IPR011256">
    <property type="entry name" value="Reg_factor_effector_dom_sf"/>
</dbReference>
<reference evidence="2" key="1">
    <citation type="submission" date="2023-07" db="EMBL/GenBank/DDBJ databases">
        <title>Sorghum-associated microbial communities from plants grown in Nebraska, USA.</title>
        <authorList>
            <person name="Schachtman D."/>
        </authorList>
    </citation>
    <scope>NUCLEOTIDE SEQUENCE</scope>
    <source>
        <strain evidence="2">BE80</strain>
    </source>
</reference>
<evidence type="ECO:0000259" key="1">
    <source>
        <dbReference type="SMART" id="SM00871"/>
    </source>
</evidence>
<dbReference type="PANTHER" id="PTHR36444:SF2">
    <property type="entry name" value="TRANSCRIPTIONAL REGULATOR PROTEIN YOBU-RELATED"/>
    <property type="match status" value="1"/>
</dbReference>